<sequence length="392" mass="45683">MGGPLSIHEAGLIDLRMGVRRFTYFCDDSFKLSNLTDSWFAPISCLASPRSLSQLSHKSIPITLRLFFGPLLNILSLPHSNSTTQGYCRDNIDQIVFFTWVNYNGHETANKLIYNKLKVVKLALINWRRAEFEREHKSLIDIKAKMIWLVGEVENRALSNVERSESRDGKKKIVELENLVRFDLQQKSKAEALHFFSNKFKENQTVRPPFVNPNFKRLSRDNRTNIDRDFDLDEIKEPVWNCGSEKAPGPDGFPFKFMKWYWMLFQDDVMRFIDRGCSSSFITLIPKVNDPLTLNDYRPISLIDCLYKIITKALANRVKRVIGSVVNDIQTGFIENRNILDGPFIVNEILAWVKKDRKKDFLFKVDFDKVFNSVNWSYLDSVLSQMSFGHRW</sequence>
<evidence type="ECO:0000259" key="1">
    <source>
        <dbReference type="Pfam" id="PF00078"/>
    </source>
</evidence>
<dbReference type="PANTHER" id="PTHR46890:SF50">
    <property type="entry name" value="RNA-DIRECTED DNA POLYMERASE, EUKARYOTA, REVERSE TRANSCRIPTASE ZINC-BINDING DOMAIN PROTEIN-RELATED"/>
    <property type="match status" value="1"/>
</dbReference>
<reference evidence="2 3" key="1">
    <citation type="journal article" date="2017" name="Nat. Commun.">
        <title>Genome assembly with in vitro proximity ligation data and whole-genome triplication in lettuce.</title>
        <authorList>
            <person name="Reyes-Chin-Wo S."/>
            <person name="Wang Z."/>
            <person name="Yang X."/>
            <person name="Kozik A."/>
            <person name="Arikit S."/>
            <person name="Song C."/>
            <person name="Xia L."/>
            <person name="Froenicke L."/>
            <person name="Lavelle D.O."/>
            <person name="Truco M.J."/>
            <person name="Xia R."/>
            <person name="Zhu S."/>
            <person name="Xu C."/>
            <person name="Xu H."/>
            <person name="Xu X."/>
            <person name="Cox K."/>
            <person name="Korf I."/>
            <person name="Meyers B.C."/>
            <person name="Michelmore R.W."/>
        </authorList>
    </citation>
    <scope>NUCLEOTIDE SEQUENCE [LARGE SCALE GENOMIC DNA]</scope>
    <source>
        <strain evidence="3">cv. Salinas</strain>
        <tissue evidence="2">Seedlings</tissue>
    </source>
</reference>
<dbReference type="EMBL" id="NBSK02000005">
    <property type="protein sequence ID" value="KAJ0204407.1"/>
    <property type="molecule type" value="Genomic_DNA"/>
</dbReference>
<dbReference type="PANTHER" id="PTHR46890">
    <property type="entry name" value="NON-LTR RETROLELEMENT REVERSE TRANSCRIPTASE-LIKE PROTEIN-RELATED"/>
    <property type="match status" value="1"/>
</dbReference>
<dbReference type="InterPro" id="IPR052343">
    <property type="entry name" value="Retrotransposon-Effector_Assoc"/>
</dbReference>
<accession>A0A9R1XDQ4</accession>
<name>A0A9R1XDQ4_LACSA</name>
<comment type="caution">
    <text evidence="2">The sequence shown here is derived from an EMBL/GenBank/DDBJ whole genome shotgun (WGS) entry which is preliminary data.</text>
</comment>
<dbReference type="Proteomes" id="UP000235145">
    <property type="component" value="Unassembled WGS sequence"/>
</dbReference>
<keyword evidence="3" id="KW-1185">Reference proteome</keyword>
<dbReference type="AlphaFoldDB" id="A0A9R1XDQ4"/>
<feature type="domain" description="Reverse transcriptase" evidence="1">
    <location>
        <begin position="285"/>
        <end position="389"/>
    </location>
</feature>
<organism evidence="2 3">
    <name type="scientific">Lactuca sativa</name>
    <name type="common">Garden lettuce</name>
    <dbReference type="NCBI Taxonomy" id="4236"/>
    <lineage>
        <taxon>Eukaryota</taxon>
        <taxon>Viridiplantae</taxon>
        <taxon>Streptophyta</taxon>
        <taxon>Embryophyta</taxon>
        <taxon>Tracheophyta</taxon>
        <taxon>Spermatophyta</taxon>
        <taxon>Magnoliopsida</taxon>
        <taxon>eudicotyledons</taxon>
        <taxon>Gunneridae</taxon>
        <taxon>Pentapetalae</taxon>
        <taxon>asterids</taxon>
        <taxon>campanulids</taxon>
        <taxon>Asterales</taxon>
        <taxon>Asteraceae</taxon>
        <taxon>Cichorioideae</taxon>
        <taxon>Cichorieae</taxon>
        <taxon>Lactucinae</taxon>
        <taxon>Lactuca</taxon>
    </lineage>
</organism>
<evidence type="ECO:0000313" key="3">
    <source>
        <dbReference type="Proteomes" id="UP000235145"/>
    </source>
</evidence>
<dbReference type="Pfam" id="PF00078">
    <property type="entry name" value="RVT_1"/>
    <property type="match status" value="1"/>
</dbReference>
<protein>
    <recommendedName>
        <fullName evidence="1">Reverse transcriptase domain-containing protein</fullName>
    </recommendedName>
</protein>
<dbReference type="InterPro" id="IPR000477">
    <property type="entry name" value="RT_dom"/>
</dbReference>
<gene>
    <name evidence="2" type="ORF">LSAT_V11C500286270</name>
</gene>
<evidence type="ECO:0000313" key="2">
    <source>
        <dbReference type="EMBL" id="KAJ0204407.1"/>
    </source>
</evidence>
<proteinExistence type="predicted"/>